<comment type="similarity">
    <text evidence="1">Belongs to the ABC transporter superfamily.</text>
</comment>
<dbReference type="InterPro" id="IPR003439">
    <property type="entry name" value="ABC_transporter-like_ATP-bd"/>
</dbReference>
<evidence type="ECO:0000313" key="7">
    <source>
        <dbReference type="EMBL" id="NOJ71314.1"/>
    </source>
</evidence>
<evidence type="ECO:0000256" key="5">
    <source>
        <dbReference type="ARBA" id="ARBA00022967"/>
    </source>
</evidence>
<evidence type="ECO:0000313" key="8">
    <source>
        <dbReference type="Proteomes" id="UP000552038"/>
    </source>
</evidence>
<dbReference type="PANTHER" id="PTHR46743">
    <property type="entry name" value="TEICHOIC ACIDS EXPORT ATP-BINDING PROTEIN TAGH"/>
    <property type="match status" value="1"/>
</dbReference>
<dbReference type="InterPro" id="IPR015860">
    <property type="entry name" value="ABC_transpr_TagH-like"/>
</dbReference>
<dbReference type="EMBL" id="JABFOR010000012">
    <property type="protein sequence ID" value="NOJ71314.1"/>
    <property type="molecule type" value="Genomic_DNA"/>
</dbReference>
<protein>
    <submittedName>
        <fullName evidence="7">ABC transporter ATP-binding protein</fullName>
    </submittedName>
</protein>
<dbReference type="GO" id="GO:0016020">
    <property type="term" value="C:membrane"/>
    <property type="evidence" value="ECO:0007669"/>
    <property type="project" value="InterPro"/>
</dbReference>
<keyword evidence="5" id="KW-1278">Translocase</keyword>
<dbReference type="GO" id="GO:0140359">
    <property type="term" value="F:ABC-type transporter activity"/>
    <property type="evidence" value="ECO:0007669"/>
    <property type="project" value="InterPro"/>
</dbReference>
<dbReference type="GO" id="GO:0005524">
    <property type="term" value="F:ATP binding"/>
    <property type="evidence" value="ECO:0007669"/>
    <property type="project" value="UniProtKB-KW"/>
</dbReference>
<dbReference type="Pfam" id="PF14524">
    <property type="entry name" value="Wzt_C"/>
    <property type="match status" value="1"/>
</dbReference>
<dbReference type="PANTHER" id="PTHR46743:SF2">
    <property type="entry name" value="TEICHOIC ACIDS EXPORT ATP-BINDING PROTEIN TAGH"/>
    <property type="match status" value="1"/>
</dbReference>
<dbReference type="Pfam" id="PF00005">
    <property type="entry name" value="ABC_tran"/>
    <property type="match status" value="1"/>
</dbReference>
<evidence type="ECO:0000256" key="1">
    <source>
        <dbReference type="ARBA" id="ARBA00005417"/>
    </source>
</evidence>
<proteinExistence type="inferred from homology"/>
<dbReference type="InterPro" id="IPR027417">
    <property type="entry name" value="P-loop_NTPase"/>
</dbReference>
<keyword evidence="4 7" id="KW-0067">ATP-binding</keyword>
<keyword evidence="2" id="KW-0813">Transport</keyword>
<accession>A0AAP6ZWH9</accession>
<dbReference type="GO" id="GO:0016887">
    <property type="term" value="F:ATP hydrolysis activity"/>
    <property type="evidence" value="ECO:0007669"/>
    <property type="project" value="InterPro"/>
</dbReference>
<dbReference type="SMART" id="SM00382">
    <property type="entry name" value="AAA"/>
    <property type="match status" value="1"/>
</dbReference>
<dbReference type="PROSITE" id="PS00211">
    <property type="entry name" value="ABC_TRANSPORTER_1"/>
    <property type="match status" value="1"/>
</dbReference>
<dbReference type="PROSITE" id="PS50893">
    <property type="entry name" value="ABC_TRANSPORTER_2"/>
    <property type="match status" value="1"/>
</dbReference>
<dbReference type="CDD" id="cd03220">
    <property type="entry name" value="ABC_KpsT_Wzt"/>
    <property type="match status" value="1"/>
</dbReference>
<evidence type="ECO:0000256" key="4">
    <source>
        <dbReference type="ARBA" id="ARBA00022840"/>
    </source>
</evidence>
<dbReference type="InterPro" id="IPR017871">
    <property type="entry name" value="ABC_transporter-like_CS"/>
</dbReference>
<dbReference type="AlphaFoldDB" id="A0AAP6ZWH9"/>
<dbReference type="CDD" id="cd10147">
    <property type="entry name" value="Wzt_C-like"/>
    <property type="match status" value="1"/>
</dbReference>
<dbReference type="RefSeq" id="WP_171416803.1">
    <property type="nucleotide sequence ID" value="NZ_JABFOR010000012.1"/>
</dbReference>
<name>A0AAP6ZWH9_PAEAL</name>
<gene>
    <name evidence="7" type="ORF">HMI46_12165</name>
</gene>
<sequence>MSEVAIKVENLTKIYKMYSKPIDRLKESLNPMKRKYHYDHFALNNISFEINKGDIIGIIGKNGSGKSTLLKIITGVLSPTNGSVHVNGKISALLELGAGFNPEYTGIENIYFNGMVMGFTKEEMEQKVDSIIQFADIGDFINQPVKTYSSGMFARLAFAVAINVEPEILIIDETLSVGDMYFQAKCMSKMKELFSKGVTVIFVTHDTNSIKSLCNKTLYLNKGNFVSYGPSEEVVDLYSKATREEMIEHSKTSGGLSLSSVTDVSEFNITSQEFKENVDFKNRVSLYRQGTLEAELTDIEVLDQNDYQVEDAEFNEHIKIRMHIKFNVKCNVVVGYHIRDNRNIEILGSNTLFEGIGELTGAPGEKVIVEFDTKLPLVEGTYNISTVISTPTVHNRAALFVDYTENAYIFNVLENMECKVWNKVYVSNRVKIMRVGGESSK</sequence>
<feature type="domain" description="ABC transporter" evidence="6">
    <location>
        <begin position="6"/>
        <end position="247"/>
    </location>
</feature>
<evidence type="ECO:0000256" key="2">
    <source>
        <dbReference type="ARBA" id="ARBA00022448"/>
    </source>
</evidence>
<evidence type="ECO:0000256" key="3">
    <source>
        <dbReference type="ARBA" id="ARBA00022741"/>
    </source>
</evidence>
<dbReference type="InterPro" id="IPR029439">
    <property type="entry name" value="Wzt_C"/>
</dbReference>
<dbReference type="Gene3D" id="2.70.50.60">
    <property type="entry name" value="abc- transporter (atp binding component) like domain"/>
    <property type="match status" value="1"/>
</dbReference>
<comment type="caution">
    <text evidence="7">The sequence shown here is derived from an EMBL/GenBank/DDBJ whole genome shotgun (WGS) entry which is preliminary data.</text>
</comment>
<reference evidence="7 8" key="1">
    <citation type="submission" date="2020-05" db="EMBL/GenBank/DDBJ databases">
        <title>Whole genome sequencing and identification of novel metabolites from Paenibacillus alvei strain JR949.</title>
        <authorList>
            <person name="Rajendhran J."/>
            <person name="Sree Pranav P."/>
            <person name="Mahalakshmi B."/>
            <person name="Karthikeyan R."/>
        </authorList>
    </citation>
    <scope>NUCLEOTIDE SEQUENCE [LARGE SCALE GENOMIC DNA]</scope>
    <source>
        <strain evidence="7 8">JR949</strain>
    </source>
</reference>
<keyword evidence="3" id="KW-0547">Nucleotide-binding</keyword>
<evidence type="ECO:0000259" key="6">
    <source>
        <dbReference type="PROSITE" id="PS50893"/>
    </source>
</evidence>
<dbReference type="Proteomes" id="UP000552038">
    <property type="component" value="Unassembled WGS sequence"/>
</dbReference>
<dbReference type="Gene3D" id="3.40.50.300">
    <property type="entry name" value="P-loop containing nucleotide triphosphate hydrolases"/>
    <property type="match status" value="1"/>
</dbReference>
<dbReference type="InterPro" id="IPR003593">
    <property type="entry name" value="AAA+_ATPase"/>
</dbReference>
<organism evidence="7 8">
    <name type="scientific">Paenibacillus alvei</name>
    <name type="common">Bacillus alvei</name>
    <dbReference type="NCBI Taxonomy" id="44250"/>
    <lineage>
        <taxon>Bacteria</taxon>
        <taxon>Bacillati</taxon>
        <taxon>Bacillota</taxon>
        <taxon>Bacilli</taxon>
        <taxon>Bacillales</taxon>
        <taxon>Paenibacillaceae</taxon>
        <taxon>Paenibacillus</taxon>
    </lineage>
</organism>
<dbReference type="SUPFAM" id="SSF52540">
    <property type="entry name" value="P-loop containing nucleoside triphosphate hydrolases"/>
    <property type="match status" value="1"/>
</dbReference>
<dbReference type="InterPro" id="IPR050683">
    <property type="entry name" value="Bact_Polysacc_Export_ATP-bd"/>
</dbReference>